<dbReference type="OrthoDB" id="9815559at2"/>
<reference evidence="7" key="1">
    <citation type="submission" date="2015-06" db="EMBL/GenBank/DDBJ databases">
        <authorList>
            <person name="Bertelli C."/>
        </authorList>
    </citation>
    <scope>NUCLEOTIDE SEQUENCE [LARGE SCALE GENOMIC DNA]</scope>
    <source>
        <strain evidence="7">CRIB-30</strain>
    </source>
</reference>
<protein>
    <recommendedName>
        <fullName evidence="5">3-deoxy-manno-octulosonate cytidylyltransferase</fullName>
        <ecNumber evidence="5">2.7.7.38</ecNumber>
    </recommendedName>
    <alternativeName>
        <fullName evidence="5">CMP-2-keto-3-deoxyoctulosonic acid synthase</fullName>
        <shortName evidence="5">CKS</shortName>
        <shortName evidence="5">CMP-KDO synthase</shortName>
    </alternativeName>
</protein>
<dbReference type="EC" id="2.7.7.38" evidence="5"/>
<dbReference type="Gene3D" id="3.90.550.10">
    <property type="entry name" value="Spore Coat Polysaccharide Biosynthesis Protein SpsA, Chain A"/>
    <property type="match status" value="1"/>
</dbReference>
<dbReference type="PANTHER" id="PTHR42866">
    <property type="entry name" value="3-DEOXY-MANNO-OCTULOSONATE CYTIDYLYLTRANSFERASE"/>
    <property type="match status" value="1"/>
</dbReference>
<comment type="pathway">
    <text evidence="5">Nucleotide-sugar biosynthesis; CMP-3-deoxy-D-manno-octulosonate biosynthesis; CMP-3-deoxy-D-manno-octulosonate from 3-deoxy-D-manno-octulosonate and CTP: step 1/1.</text>
</comment>
<keyword evidence="7" id="KW-1185">Reference proteome</keyword>
<accession>A0A0H5DQ36</accession>
<keyword evidence="2 5" id="KW-0808">Transferase</keyword>
<dbReference type="InterPro" id="IPR029044">
    <property type="entry name" value="Nucleotide-diphossugar_trans"/>
</dbReference>
<comment type="function">
    <text evidence="5">Activates KDO (a required 8-carbon sugar) for incorporation into bacterial lipopolysaccharide in Gram-negative bacteria.</text>
</comment>
<dbReference type="GO" id="GO:0009103">
    <property type="term" value="P:lipopolysaccharide biosynthetic process"/>
    <property type="evidence" value="ECO:0007669"/>
    <property type="project" value="UniProtKB-UniRule"/>
</dbReference>
<dbReference type="GO" id="GO:0008690">
    <property type="term" value="F:3-deoxy-manno-octulosonate cytidylyltransferase activity"/>
    <property type="evidence" value="ECO:0007669"/>
    <property type="project" value="UniProtKB-UniRule"/>
</dbReference>
<dbReference type="NCBIfam" id="NF003950">
    <property type="entry name" value="PRK05450.1-3"/>
    <property type="match status" value="1"/>
</dbReference>
<evidence type="ECO:0000256" key="1">
    <source>
        <dbReference type="ARBA" id="ARBA00004370"/>
    </source>
</evidence>
<sequence>MSASQETKKVIGVIPARFGSQRLPGKPLLPIKGKPLIQHTWENARKAKNLSALIIATDDERIKKAAEEFGALVVMTPEECPTGSDRIAWVSKHTPLFHDAEIIVNIQGDEPDINPAVIEDCVDALIEHPDASLATAVVKIHSREEAESLSVVKCVRDAHGYALYFSRALIPHSKNGCYCPDTDYFKHIGIYAYKKPFLDLYPYLPKTPLQLSEDLEQLRVLETGHKIITILTEHDSLGIDTEQDLRRKVERTT</sequence>
<keyword evidence="3 5" id="KW-0548">Nucleotidyltransferase</keyword>
<dbReference type="NCBIfam" id="TIGR00466">
    <property type="entry name" value="kdsB"/>
    <property type="match status" value="1"/>
</dbReference>
<dbReference type="SUPFAM" id="SSF53448">
    <property type="entry name" value="Nucleotide-diphospho-sugar transferases"/>
    <property type="match status" value="1"/>
</dbReference>
<dbReference type="NCBIfam" id="NF003952">
    <property type="entry name" value="PRK05450.1-5"/>
    <property type="match status" value="1"/>
</dbReference>
<dbReference type="GO" id="GO:0033468">
    <property type="term" value="P:CMP-keto-3-deoxy-D-manno-octulosonic acid biosynthetic process"/>
    <property type="evidence" value="ECO:0007669"/>
    <property type="project" value="UniProtKB-UniRule"/>
</dbReference>
<dbReference type="AlphaFoldDB" id="A0A0H5DQ36"/>
<dbReference type="PANTHER" id="PTHR42866:SF2">
    <property type="entry name" value="3-DEOXY-MANNO-OCTULOSONATE CYTIDYLYLTRANSFERASE, MITOCHONDRIAL"/>
    <property type="match status" value="1"/>
</dbReference>
<dbReference type="EMBL" id="CWGJ01000011">
    <property type="protein sequence ID" value="CRX38158.1"/>
    <property type="molecule type" value="Genomic_DNA"/>
</dbReference>
<dbReference type="HAMAP" id="MF_00057">
    <property type="entry name" value="KdsB"/>
    <property type="match status" value="1"/>
</dbReference>
<keyword evidence="5" id="KW-0963">Cytoplasm</keyword>
<comment type="catalytic activity">
    <reaction evidence="5">
        <text>3-deoxy-alpha-D-manno-oct-2-ulosonate + CTP = CMP-3-deoxy-beta-D-manno-octulosonate + diphosphate</text>
        <dbReference type="Rhea" id="RHEA:23448"/>
        <dbReference type="ChEBI" id="CHEBI:33019"/>
        <dbReference type="ChEBI" id="CHEBI:37563"/>
        <dbReference type="ChEBI" id="CHEBI:85986"/>
        <dbReference type="ChEBI" id="CHEBI:85987"/>
        <dbReference type="EC" id="2.7.7.38"/>
    </reaction>
</comment>
<keyword evidence="4 5" id="KW-0448">Lipopolysaccharide biosynthesis</keyword>
<dbReference type="NCBIfam" id="NF009905">
    <property type="entry name" value="PRK13368.1"/>
    <property type="match status" value="1"/>
</dbReference>
<dbReference type="FunFam" id="3.90.550.10:FF:000011">
    <property type="entry name" value="3-deoxy-manno-octulosonate cytidylyltransferase"/>
    <property type="match status" value="1"/>
</dbReference>
<comment type="similarity">
    <text evidence="5">Belongs to the KdsB family.</text>
</comment>
<evidence type="ECO:0000256" key="5">
    <source>
        <dbReference type="HAMAP-Rule" id="MF_00057"/>
    </source>
</evidence>
<dbReference type="InterPro" id="IPR003329">
    <property type="entry name" value="Cytidylyl_trans"/>
</dbReference>
<dbReference type="Proteomes" id="UP000220251">
    <property type="component" value="Unassembled WGS sequence"/>
</dbReference>
<gene>
    <name evidence="5 6" type="primary">kdsB</name>
    <name evidence="6" type="ORF">ELAC_0807</name>
</gene>
<name>A0A0H5DQ36_9BACT</name>
<dbReference type="CDD" id="cd02517">
    <property type="entry name" value="CMP-KDO-Synthetase"/>
    <property type="match status" value="1"/>
</dbReference>
<evidence type="ECO:0000313" key="6">
    <source>
        <dbReference type="EMBL" id="CRX38158.1"/>
    </source>
</evidence>
<proteinExistence type="inferred from homology"/>
<evidence type="ECO:0000256" key="4">
    <source>
        <dbReference type="ARBA" id="ARBA00022985"/>
    </source>
</evidence>
<comment type="subcellular location">
    <subcellularLocation>
        <location evidence="5">Cytoplasm</location>
    </subcellularLocation>
    <subcellularLocation>
        <location evidence="1">Membrane</location>
    </subcellularLocation>
</comment>
<organism evidence="6 7">
    <name type="scientific">Estrella lausannensis</name>
    <dbReference type="NCBI Taxonomy" id="483423"/>
    <lineage>
        <taxon>Bacteria</taxon>
        <taxon>Pseudomonadati</taxon>
        <taxon>Chlamydiota</taxon>
        <taxon>Chlamydiia</taxon>
        <taxon>Parachlamydiales</taxon>
        <taxon>Candidatus Criblamydiaceae</taxon>
        <taxon>Estrella</taxon>
    </lineage>
</organism>
<dbReference type="Pfam" id="PF02348">
    <property type="entry name" value="CTP_transf_3"/>
    <property type="match status" value="1"/>
</dbReference>
<dbReference type="UniPathway" id="UPA00358">
    <property type="reaction ID" value="UER00476"/>
</dbReference>
<evidence type="ECO:0000313" key="7">
    <source>
        <dbReference type="Proteomes" id="UP000220251"/>
    </source>
</evidence>
<evidence type="ECO:0000256" key="3">
    <source>
        <dbReference type="ARBA" id="ARBA00022695"/>
    </source>
</evidence>
<dbReference type="GO" id="GO:0016020">
    <property type="term" value="C:membrane"/>
    <property type="evidence" value="ECO:0007669"/>
    <property type="project" value="UniProtKB-SubCell"/>
</dbReference>
<dbReference type="RefSeq" id="WP_098038007.1">
    <property type="nucleotide sequence ID" value="NZ_CWGJ01000011.1"/>
</dbReference>
<evidence type="ECO:0000256" key="2">
    <source>
        <dbReference type="ARBA" id="ARBA00022679"/>
    </source>
</evidence>
<dbReference type="InterPro" id="IPR004528">
    <property type="entry name" value="KdsB"/>
</dbReference>
<dbReference type="GO" id="GO:0005829">
    <property type="term" value="C:cytosol"/>
    <property type="evidence" value="ECO:0007669"/>
    <property type="project" value="TreeGrafter"/>
</dbReference>